<gene>
    <name evidence="11" type="ORF">FKW77_009580</name>
</gene>
<keyword evidence="3 8" id="KW-0812">Transmembrane</keyword>
<feature type="chain" id="PRO_5021862488" description="Cytochrome b561 domain-containing protein" evidence="9">
    <location>
        <begin position="27"/>
        <end position="477"/>
    </location>
</feature>
<accession>A0A517L477</accession>
<dbReference type="PANTHER" id="PTHR47797:SF3">
    <property type="entry name" value="CYTOCHROME B561 DOMAIN-CONTAINING PROTEIN"/>
    <property type="match status" value="1"/>
</dbReference>
<evidence type="ECO:0000256" key="6">
    <source>
        <dbReference type="ARBA" id="ARBA00023136"/>
    </source>
</evidence>
<dbReference type="Gene3D" id="2.60.40.1210">
    <property type="entry name" value="Cellobiose dehydrogenase, cytochrome domain"/>
    <property type="match status" value="1"/>
</dbReference>
<feature type="compositionally biased region" description="Polar residues" evidence="7">
    <location>
        <begin position="465"/>
        <end position="477"/>
    </location>
</feature>
<proteinExistence type="predicted"/>
<evidence type="ECO:0000256" key="2">
    <source>
        <dbReference type="ARBA" id="ARBA00022448"/>
    </source>
</evidence>
<feature type="domain" description="Cytochrome b561" evidence="10">
    <location>
        <begin position="233"/>
        <end position="375"/>
    </location>
</feature>
<dbReference type="InterPro" id="IPR015920">
    <property type="entry name" value="Cellobiose_DH-like_cyt"/>
</dbReference>
<dbReference type="SMART" id="SM00665">
    <property type="entry name" value="B561"/>
    <property type="match status" value="1"/>
</dbReference>
<comment type="subcellular location">
    <subcellularLocation>
        <location evidence="1">Membrane</location>
    </subcellularLocation>
</comment>
<dbReference type="SUPFAM" id="SSF49344">
    <property type="entry name" value="CBD9-like"/>
    <property type="match status" value="1"/>
</dbReference>
<reference evidence="11 12" key="1">
    <citation type="submission" date="2019-07" db="EMBL/GenBank/DDBJ databases">
        <title>Finished genome of Venturia effusa.</title>
        <authorList>
            <person name="Young C.A."/>
            <person name="Cox M.P."/>
            <person name="Ganley A.R.D."/>
            <person name="David W.J."/>
        </authorList>
    </citation>
    <scope>NUCLEOTIDE SEQUENCE [LARGE SCALE GENOMIC DNA]</scope>
    <source>
        <strain evidence="12">albino</strain>
    </source>
</reference>
<feature type="transmembrane region" description="Helical" evidence="8">
    <location>
        <begin position="235"/>
        <end position="256"/>
    </location>
</feature>
<keyword evidence="12" id="KW-1185">Reference proteome</keyword>
<feature type="transmembrane region" description="Helical" evidence="8">
    <location>
        <begin position="357"/>
        <end position="379"/>
    </location>
</feature>
<sequence>MWGSLGWKILVVATSAFSAFFHGVFAQQASSPPAATFIYSNGGDGNFTFTILVNPDNKDLWFRLSAPSMYSWVAVGSGASMEGSNMIVAYEGAKDNTVTLSSRMATGRFEPTYLDTYDLQSIKSTIKDDPHAGNSSIHDGTYFINGFVPGGATKFNINPDAFQNFIFALGPPGHSPRTDAKDGPLRRHSFYGSFQLDMKQAQGTEMPLLGTKSAGTTSRNPYFRRDHEYSSSGHAFVMGFTFVIIFPMGVFFLRIMEKTGLHMYTQTFGLLLVIVGLISGIFMSRFYNRASFSNPSMTPFGAYKLIIVQSKNFSHPHQIIGIIVFILILAQWVFGFLHHRTYLKTKSPTWMSKVHKFVLGPLIMVLGIINVAIGFRFAVAGQDNYLYIPFVIAVVLLMAIAVGAKRFLAKRRRNRNVPFGGPMPAAEPYAPPAPAPEYEANRPYTGGYNHTRSDIQLANMGEPPSYSQQPQKPATFL</sequence>
<evidence type="ECO:0000256" key="9">
    <source>
        <dbReference type="SAM" id="SignalP"/>
    </source>
</evidence>
<keyword evidence="6 8" id="KW-0472">Membrane</keyword>
<dbReference type="EMBL" id="CP042188">
    <property type="protein sequence ID" value="QDS70421.1"/>
    <property type="molecule type" value="Genomic_DNA"/>
</dbReference>
<evidence type="ECO:0000313" key="11">
    <source>
        <dbReference type="EMBL" id="QDS70421.1"/>
    </source>
</evidence>
<evidence type="ECO:0000256" key="8">
    <source>
        <dbReference type="SAM" id="Phobius"/>
    </source>
</evidence>
<dbReference type="Pfam" id="PF16010">
    <property type="entry name" value="CDH-cyt"/>
    <property type="match status" value="1"/>
</dbReference>
<feature type="signal peptide" evidence="9">
    <location>
        <begin position="1"/>
        <end position="26"/>
    </location>
</feature>
<evidence type="ECO:0000256" key="7">
    <source>
        <dbReference type="SAM" id="MobiDB-lite"/>
    </source>
</evidence>
<keyword evidence="5 8" id="KW-1133">Transmembrane helix</keyword>
<name>A0A517L477_9PEZI</name>
<dbReference type="Gene3D" id="1.20.120.1770">
    <property type="match status" value="1"/>
</dbReference>
<dbReference type="CDD" id="cd09630">
    <property type="entry name" value="CDH_like_cytochrome"/>
    <property type="match status" value="1"/>
</dbReference>
<feature type="transmembrane region" description="Helical" evidence="8">
    <location>
        <begin position="385"/>
        <end position="404"/>
    </location>
</feature>
<feature type="transmembrane region" description="Helical" evidence="8">
    <location>
        <begin position="268"/>
        <end position="287"/>
    </location>
</feature>
<dbReference type="CDD" id="cd08760">
    <property type="entry name" value="Cyt_b561_FRRS1_like"/>
    <property type="match status" value="1"/>
</dbReference>
<evidence type="ECO:0000256" key="4">
    <source>
        <dbReference type="ARBA" id="ARBA00022982"/>
    </source>
</evidence>
<evidence type="ECO:0000256" key="5">
    <source>
        <dbReference type="ARBA" id="ARBA00022989"/>
    </source>
</evidence>
<dbReference type="InterPro" id="IPR006593">
    <property type="entry name" value="Cyt_b561/ferric_Rdtase_TM"/>
</dbReference>
<dbReference type="PANTHER" id="PTHR47797">
    <property type="entry name" value="DEHYDROGENASE, PUTATIVE (AFU_ORTHOLOGUE AFUA_8G05805)-RELATED"/>
    <property type="match status" value="1"/>
</dbReference>
<dbReference type="AlphaFoldDB" id="A0A517L477"/>
<evidence type="ECO:0000313" key="12">
    <source>
        <dbReference type="Proteomes" id="UP000316270"/>
    </source>
</evidence>
<dbReference type="GO" id="GO:0016020">
    <property type="term" value="C:membrane"/>
    <property type="evidence" value="ECO:0007669"/>
    <property type="project" value="UniProtKB-SubCell"/>
</dbReference>
<keyword evidence="2" id="KW-0813">Transport</keyword>
<feature type="region of interest" description="Disordered" evidence="7">
    <location>
        <begin position="428"/>
        <end position="477"/>
    </location>
</feature>
<keyword evidence="4" id="KW-0249">Electron transport</keyword>
<dbReference type="OrthoDB" id="19261at2759"/>
<evidence type="ECO:0000256" key="3">
    <source>
        <dbReference type="ARBA" id="ARBA00022692"/>
    </source>
</evidence>
<keyword evidence="9" id="KW-0732">Signal</keyword>
<evidence type="ECO:0000259" key="10">
    <source>
        <dbReference type="SMART" id="SM00665"/>
    </source>
</evidence>
<feature type="transmembrane region" description="Helical" evidence="8">
    <location>
        <begin position="319"/>
        <end position="337"/>
    </location>
</feature>
<protein>
    <recommendedName>
        <fullName evidence="10">Cytochrome b561 domain-containing protein</fullName>
    </recommendedName>
</protein>
<dbReference type="STRING" id="50376.A0A517L477"/>
<organism evidence="11 12">
    <name type="scientific">Venturia effusa</name>
    <dbReference type="NCBI Taxonomy" id="50376"/>
    <lineage>
        <taxon>Eukaryota</taxon>
        <taxon>Fungi</taxon>
        <taxon>Dikarya</taxon>
        <taxon>Ascomycota</taxon>
        <taxon>Pezizomycotina</taxon>
        <taxon>Dothideomycetes</taxon>
        <taxon>Pleosporomycetidae</taxon>
        <taxon>Venturiales</taxon>
        <taxon>Venturiaceae</taxon>
        <taxon>Venturia</taxon>
    </lineage>
</organism>
<dbReference type="Proteomes" id="UP000316270">
    <property type="component" value="Chromosome 4"/>
</dbReference>
<evidence type="ECO:0000256" key="1">
    <source>
        <dbReference type="ARBA" id="ARBA00004370"/>
    </source>
</evidence>